<evidence type="ECO:0000256" key="9">
    <source>
        <dbReference type="PIRSR" id="PIRSR605478-1"/>
    </source>
</evidence>
<feature type="binding site" evidence="10">
    <location>
        <position position="531"/>
    </location>
    <ligand>
        <name>substrate</name>
    </ligand>
</feature>
<comment type="cofactor">
    <cofactor evidence="12">
        <name>Mg(2+)</name>
        <dbReference type="ChEBI" id="CHEBI:18420"/>
    </cofactor>
    <text evidence="12">Binds 1 Mg(2+) ion per subunit. Can also utilize other divalent metal cations, such as Ca(2+), Mn(2+) and Co(2+).</text>
</comment>
<evidence type="ECO:0000256" key="8">
    <source>
        <dbReference type="ARBA" id="ARBA00049473"/>
    </source>
</evidence>
<feature type="binding site" evidence="10">
    <location>
        <position position="442"/>
    </location>
    <ligand>
        <name>substrate</name>
    </ligand>
</feature>
<feature type="binding site" evidence="11">
    <location>
        <position position="320"/>
    </location>
    <ligand>
        <name>thiamine diphosphate</name>
        <dbReference type="ChEBI" id="CHEBI:58937"/>
    </ligand>
</feature>
<accession>A0A7S0NYZ7</accession>
<dbReference type="InterPro" id="IPR033247">
    <property type="entry name" value="Transketolase_fam"/>
</dbReference>
<dbReference type="CDD" id="cd02012">
    <property type="entry name" value="TPP_TK"/>
    <property type="match status" value="1"/>
</dbReference>
<evidence type="ECO:0000256" key="12">
    <source>
        <dbReference type="PIRSR" id="PIRSR605478-4"/>
    </source>
</evidence>
<evidence type="ECO:0000256" key="5">
    <source>
        <dbReference type="ARBA" id="ARBA00022723"/>
    </source>
</evidence>
<dbReference type="InterPro" id="IPR005474">
    <property type="entry name" value="Transketolase_N"/>
</dbReference>
<dbReference type="AlphaFoldDB" id="A0A7S0NYZ7"/>
<dbReference type="Pfam" id="PF02779">
    <property type="entry name" value="Transket_pyr"/>
    <property type="match status" value="1"/>
</dbReference>
<comment type="similarity">
    <text evidence="2">Belongs to the transketolase family.</text>
</comment>
<dbReference type="FunFam" id="3.40.50.970:FF:000004">
    <property type="entry name" value="Transketolase"/>
    <property type="match status" value="1"/>
</dbReference>
<protein>
    <recommendedName>
        <fullName evidence="3">transketolase</fullName>
        <ecNumber evidence="3">2.2.1.1</ecNumber>
    </recommendedName>
</protein>
<dbReference type="PANTHER" id="PTHR43522:SF2">
    <property type="entry name" value="TRANSKETOLASE 1-RELATED"/>
    <property type="match status" value="1"/>
</dbReference>
<evidence type="ECO:0000313" key="15">
    <source>
        <dbReference type="EMBL" id="CAD8543059.1"/>
    </source>
</evidence>
<dbReference type="GO" id="GO:0005829">
    <property type="term" value="C:cytosol"/>
    <property type="evidence" value="ECO:0007669"/>
    <property type="project" value="TreeGrafter"/>
</dbReference>
<dbReference type="InterPro" id="IPR005478">
    <property type="entry name" value="Transketolase_bac-like"/>
</dbReference>
<name>A0A7S0NYZ7_9EUKA</name>
<feature type="binding site" evidence="10">
    <location>
        <position position="527"/>
    </location>
    <ligand>
        <name>substrate</name>
    </ligand>
</feature>
<evidence type="ECO:0000256" key="13">
    <source>
        <dbReference type="PIRSR" id="PIRSR605478-5"/>
    </source>
</evidence>
<dbReference type="InterPro" id="IPR055152">
    <property type="entry name" value="Transketolase-like_C_2"/>
</dbReference>
<dbReference type="CDD" id="cd07033">
    <property type="entry name" value="TPP_PYR_DXS_TK_like"/>
    <property type="match status" value="1"/>
</dbReference>
<sequence length="734" mass="78713">MDRVLQYNFGYLPPRNLSSSSLPLSTLLANKRSIASANGVDGQLKPAKKGKSDAQVEASAVVERRCVNYVRVLGAEMVQNANSGHPGAAMGCAPMAHVLWTRFMNFDPKAPEWVNRDRFVLSNGHACPLLYAMLHLTGYDITIDDLQRFRQLDSLTPGHPENHVTPGVEVSTGPLGQGISNGVGLALAQAHLGATFNRDGFPVIDNTTYVICGDGCLQEGISSEASSLAGHLRLGKLIVLWDDNKIQIDGSTELAFTEDVVKRYDAYGWQTICVAEGDTSLDGLEAAIARARAEATRPTLIKVTTTIGFGSAKEGTEKVHGASLGHADLANLKKKFGFDEEQFFVVPEDVSAAYRASGAAGAAKHAAWQAMFAAYAKEHPALAQDFTRRQRGELPADWKAALPSWTPADKALATRQSSQQVLNKLAEAIPEMLGGSADLTPSNLTKFKGALDFQASTPEGRYIRFGVREHAMAALCNGMAAYGMLRPFCATFLNFIGYAAGAVRVSALSHLGVIYIATHDSIGLGEDGPTHQPVEMLLSLRATPNLLTLRPADANEVAGAYMLALEHPKTPTVIALSRQGCVNLHGSAAAKVSLGAYELPISEGLFCEEPQIVLVGSGSEVQTLLAAAPALSPLRVRLVSMPCWGLFDAQPADYKEGLFPRGVPVLAMEALAAEGWCKYAHDVIGMRSFGASGPAKDVQRRFGFTPDTVVSKAKELLAFFKDRSVPYLLDRPEH</sequence>
<feature type="binding site" evidence="11">
    <location>
        <position position="125"/>
    </location>
    <ligand>
        <name>thiamine diphosphate</name>
        <dbReference type="ChEBI" id="CHEBI:58937"/>
    </ligand>
</feature>
<dbReference type="Gene3D" id="3.40.50.970">
    <property type="match status" value="2"/>
</dbReference>
<feature type="domain" description="Transketolase-like pyrimidine-binding" evidence="14">
    <location>
        <begin position="412"/>
        <end position="584"/>
    </location>
</feature>
<dbReference type="Pfam" id="PF00456">
    <property type="entry name" value="Transketolase_N"/>
    <property type="match status" value="1"/>
</dbReference>
<dbReference type="EC" id="2.2.1.1" evidence="3"/>
<feature type="binding site" evidence="10">
    <location>
        <position position="519"/>
    </location>
    <ligand>
        <name>substrate</name>
    </ligand>
</feature>
<dbReference type="GO" id="GO:0004802">
    <property type="term" value="F:transketolase activity"/>
    <property type="evidence" value="ECO:0007669"/>
    <property type="project" value="UniProtKB-EC"/>
</dbReference>
<proteinExistence type="inferred from homology"/>
<feature type="binding site" evidence="11">
    <location>
        <position position="244"/>
    </location>
    <ligand>
        <name>thiamine diphosphate</name>
        <dbReference type="ChEBI" id="CHEBI:58937"/>
    </ligand>
</feature>
<evidence type="ECO:0000256" key="3">
    <source>
        <dbReference type="ARBA" id="ARBA00013152"/>
    </source>
</evidence>
<dbReference type="InterPro" id="IPR049557">
    <property type="entry name" value="Transketolase_CS"/>
</dbReference>
<dbReference type="SUPFAM" id="SSF52518">
    <property type="entry name" value="Thiamin diphosphate-binding fold (THDP-binding)"/>
    <property type="match status" value="2"/>
</dbReference>
<feature type="site" description="Important for catalytic activity" evidence="13">
    <location>
        <position position="320"/>
    </location>
</feature>
<keyword evidence="6 12" id="KW-0460">Magnesium</keyword>
<dbReference type="InterPro" id="IPR009014">
    <property type="entry name" value="Transketo_C/PFOR_II"/>
</dbReference>
<keyword evidence="5 12" id="KW-0479">Metal-binding</keyword>
<dbReference type="SMART" id="SM00861">
    <property type="entry name" value="Transket_pyr"/>
    <property type="match status" value="1"/>
</dbReference>
<keyword evidence="7 11" id="KW-0786">Thiamine pyrophosphate</keyword>
<evidence type="ECO:0000256" key="2">
    <source>
        <dbReference type="ARBA" id="ARBA00007131"/>
    </source>
</evidence>
<reference evidence="15" key="1">
    <citation type="submission" date="2021-01" db="EMBL/GenBank/DDBJ databases">
        <authorList>
            <person name="Corre E."/>
            <person name="Pelletier E."/>
            <person name="Niang G."/>
            <person name="Scheremetjew M."/>
            <person name="Finn R."/>
            <person name="Kale V."/>
            <person name="Holt S."/>
            <person name="Cochrane G."/>
            <person name="Meng A."/>
            <person name="Brown T."/>
            <person name="Cohen L."/>
        </authorList>
    </citation>
    <scope>NUCLEOTIDE SEQUENCE</scope>
    <source>
        <strain evidence="15">RCC1130</strain>
    </source>
</reference>
<dbReference type="GO" id="GO:0005634">
    <property type="term" value="C:nucleus"/>
    <property type="evidence" value="ECO:0007669"/>
    <property type="project" value="TreeGrafter"/>
</dbReference>
<evidence type="ECO:0000256" key="4">
    <source>
        <dbReference type="ARBA" id="ARBA00022679"/>
    </source>
</evidence>
<dbReference type="FunFam" id="3.40.50.970:FF:000003">
    <property type="entry name" value="Transketolase"/>
    <property type="match status" value="1"/>
</dbReference>
<dbReference type="PANTHER" id="PTHR43522">
    <property type="entry name" value="TRANSKETOLASE"/>
    <property type="match status" value="1"/>
</dbReference>
<dbReference type="Pfam" id="PF22613">
    <property type="entry name" value="Transketolase_C_1"/>
    <property type="match status" value="1"/>
</dbReference>
<organism evidence="15">
    <name type="scientific">Calcidiscus leptoporus</name>
    <dbReference type="NCBI Taxonomy" id="127549"/>
    <lineage>
        <taxon>Eukaryota</taxon>
        <taxon>Haptista</taxon>
        <taxon>Haptophyta</taxon>
        <taxon>Prymnesiophyceae</taxon>
        <taxon>Coccolithales</taxon>
        <taxon>Calcidiscaceae</taxon>
        <taxon>Calcidiscus</taxon>
    </lineage>
</organism>
<feature type="binding site" evidence="10">
    <location>
        <position position="415"/>
    </location>
    <ligand>
        <name>substrate</name>
    </ligand>
</feature>
<feature type="binding site" evidence="12">
    <location>
        <position position="246"/>
    </location>
    <ligand>
        <name>Mg(2+)</name>
        <dbReference type="ChEBI" id="CHEBI:18420"/>
    </ligand>
</feature>
<dbReference type="Gene3D" id="3.40.50.920">
    <property type="match status" value="1"/>
</dbReference>
<feature type="binding site" evidence="11">
    <location>
        <begin position="173"/>
        <end position="175"/>
    </location>
    <ligand>
        <name>thiamine diphosphate</name>
        <dbReference type="ChEBI" id="CHEBI:58937"/>
    </ligand>
</feature>
<feature type="binding site" evidence="11">
    <location>
        <position position="215"/>
    </location>
    <ligand>
        <name>thiamine diphosphate</name>
        <dbReference type="ChEBI" id="CHEBI:58937"/>
    </ligand>
</feature>
<evidence type="ECO:0000256" key="6">
    <source>
        <dbReference type="ARBA" id="ARBA00022842"/>
    </source>
</evidence>
<feature type="binding site" evidence="11">
    <location>
        <position position="495"/>
    </location>
    <ligand>
        <name>thiamine diphosphate</name>
        <dbReference type="ChEBI" id="CHEBI:58937"/>
    </ligand>
</feature>
<dbReference type="PROSITE" id="PS00801">
    <property type="entry name" value="TRANSKETOLASE_1"/>
    <property type="match status" value="1"/>
</dbReference>
<feature type="active site" description="Proton donor" evidence="9">
    <location>
        <position position="469"/>
    </location>
</feature>
<dbReference type="EMBL" id="HBER01036178">
    <property type="protein sequence ID" value="CAD8543059.1"/>
    <property type="molecule type" value="Transcribed_RNA"/>
</dbReference>
<evidence type="ECO:0000256" key="7">
    <source>
        <dbReference type="ARBA" id="ARBA00023052"/>
    </source>
</evidence>
<evidence type="ECO:0000256" key="1">
    <source>
        <dbReference type="ARBA" id="ARBA00001941"/>
    </source>
</evidence>
<dbReference type="GO" id="GO:0046872">
    <property type="term" value="F:metal ion binding"/>
    <property type="evidence" value="ECO:0007669"/>
    <property type="project" value="UniProtKB-KW"/>
</dbReference>
<feature type="binding site" evidence="10">
    <location>
        <position position="85"/>
    </location>
    <ligand>
        <name>substrate</name>
    </ligand>
</feature>
<feature type="binding site" evidence="10">
    <location>
        <position position="320"/>
    </location>
    <ligand>
        <name>substrate</name>
    </ligand>
</feature>
<evidence type="ECO:0000256" key="10">
    <source>
        <dbReference type="PIRSR" id="PIRSR605478-2"/>
    </source>
</evidence>
<comment type="catalytic activity">
    <reaction evidence="8">
        <text>D-sedoheptulose 7-phosphate + D-glyceraldehyde 3-phosphate = aldehydo-D-ribose 5-phosphate + D-xylulose 5-phosphate</text>
        <dbReference type="Rhea" id="RHEA:10508"/>
        <dbReference type="ChEBI" id="CHEBI:57483"/>
        <dbReference type="ChEBI" id="CHEBI:57737"/>
        <dbReference type="ChEBI" id="CHEBI:58273"/>
        <dbReference type="ChEBI" id="CHEBI:59776"/>
        <dbReference type="EC" id="2.2.1.1"/>
    </reaction>
</comment>
<comment type="cofactor">
    <cofactor evidence="1">
        <name>Co(2+)</name>
        <dbReference type="ChEBI" id="CHEBI:48828"/>
    </cofactor>
</comment>
<keyword evidence="4" id="KW-0808">Transferase</keyword>
<dbReference type="GO" id="GO:0006098">
    <property type="term" value="P:pentose-phosphate shunt"/>
    <property type="evidence" value="ECO:0007669"/>
    <property type="project" value="TreeGrafter"/>
</dbReference>
<feature type="binding site" evidence="12">
    <location>
        <position position="214"/>
    </location>
    <ligand>
        <name>Mg(2+)</name>
        <dbReference type="ChEBI" id="CHEBI:18420"/>
    </ligand>
</feature>
<dbReference type="InterPro" id="IPR029061">
    <property type="entry name" value="THDP-binding"/>
</dbReference>
<feature type="binding site" evidence="12">
    <location>
        <position position="244"/>
    </location>
    <ligand>
        <name>Mg(2+)</name>
        <dbReference type="ChEBI" id="CHEBI:18420"/>
    </ligand>
</feature>
<feature type="site" description="Important for catalytic activity" evidence="13">
    <location>
        <position position="85"/>
    </location>
</feature>
<evidence type="ECO:0000256" key="11">
    <source>
        <dbReference type="PIRSR" id="PIRSR605478-3"/>
    </source>
</evidence>
<feature type="binding site" evidence="10">
    <location>
        <position position="578"/>
    </location>
    <ligand>
        <name>substrate</name>
    </ligand>
</feature>
<comment type="cofactor">
    <cofactor evidence="11">
        <name>thiamine diphosphate</name>
        <dbReference type="ChEBI" id="CHEBI:58937"/>
    </cofactor>
    <text evidence="11">Binds 1 thiamine pyrophosphate per subunit. During the reaction, the substrate forms a covalent intermediate with the cofactor.</text>
</comment>
<gene>
    <name evidence="15" type="ORF">CLEP1334_LOCUS18346</name>
</gene>
<dbReference type="InterPro" id="IPR005475">
    <property type="entry name" value="Transketolase-like_Pyr-bd"/>
</dbReference>
<dbReference type="SUPFAM" id="SSF52922">
    <property type="entry name" value="TK C-terminal domain-like"/>
    <property type="match status" value="1"/>
</dbReference>
<dbReference type="NCBIfam" id="TIGR00232">
    <property type="entry name" value="tktlase_bact"/>
    <property type="match status" value="1"/>
</dbReference>
<evidence type="ECO:0000259" key="14">
    <source>
        <dbReference type="SMART" id="SM00861"/>
    </source>
</evidence>